<accession>A0A101M3E3</accession>
<proteinExistence type="predicted"/>
<sequence>MVHMYFALNKHLELELLKKDEMPLLTRRMLVPLPSLLLLPRGKVTRTLAEMLRGLN</sequence>
<comment type="caution">
    <text evidence="1">The sequence shown here is derived from an EMBL/GenBank/DDBJ whole genome shotgun (WGS) entry which is preliminary data.</text>
</comment>
<evidence type="ECO:0000313" key="1">
    <source>
        <dbReference type="EMBL" id="KUM50157.1"/>
    </source>
</evidence>
<gene>
    <name evidence="1" type="ORF">ABT39_MTgene3386</name>
</gene>
<geneLocation type="mitochondrion" evidence="1"/>
<name>A0A101M3E3_PICGL</name>
<dbReference type="EMBL" id="LKAM01000002">
    <property type="protein sequence ID" value="KUM50157.1"/>
    <property type="molecule type" value="Genomic_DNA"/>
</dbReference>
<dbReference type="AlphaFoldDB" id="A0A101M3E3"/>
<keyword evidence="1" id="KW-0496">Mitochondrion</keyword>
<protein>
    <submittedName>
        <fullName evidence="1">Uncharacterized protein</fullName>
    </submittedName>
</protein>
<organism evidence="1">
    <name type="scientific">Picea glauca</name>
    <name type="common">White spruce</name>
    <name type="synonym">Pinus glauca</name>
    <dbReference type="NCBI Taxonomy" id="3330"/>
    <lineage>
        <taxon>Eukaryota</taxon>
        <taxon>Viridiplantae</taxon>
        <taxon>Streptophyta</taxon>
        <taxon>Embryophyta</taxon>
        <taxon>Tracheophyta</taxon>
        <taxon>Spermatophyta</taxon>
        <taxon>Pinopsida</taxon>
        <taxon>Pinidae</taxon>
        <taxon>Conifers I</taxon>
        <taxon>Pinales</taxon>
        <taxon>Pinaceae</taxon>
        <taxon>Picea</taxon>
    </lineage>
</organism>
<reference evidence="1" key="1">
    <citation type="journal article" date="2015" name="Genome Biol. Evol.">
        <title>Organellar Genomes of White Spruce (Picea glauca): Assembly and Annotation.</title>
        <authorList>
            <person name="Jackman S.D."/>
            <person name="Warren R.L."/>
            <person name="Gibb E.A."/>
            <person name="Vandervalk B.P."/>
            <person name="Mohamadi H."/>
            <person name="Chu J."/>
            <person name="Raymond A."/>
            <person name="Pleasance S."/>
            <person name="Coope R."/>
            <person name="Wildung M.R."/>
            <person name="Ritland C.E."/>
            <person name="Bousquet J."/>
            <person name="Jones S.J."/>
            <person name="Bohlmann J."/>
            <person name="Birol I."/>
        </authorList>
    </citation>
    <scope>NUCLEOTIDE SEQUENCE [LARGE SCALE GENOMIC DNA]</scope>
    <source>
        <tissue evidence="1">Flushing bud</tissue>
    </source>
</reference>